<reference evidence="1 2" key="1">
    <citation type="journal article" date="2016" name="Environ. Microbiol.">
        <title>Genomic resolution of a cold subsurface aquifer community provides metabolic insights for novel microbes adapted to high CO concentrations.</title>
        <authorList>
            <person name="Probst A.J."/>
            <person name="Castelle C.J."/>
            <person name="Singh A."/>
            <person name="Brown C.T."/>
            <person name="Anantharaman K."/>
            <person name="Sharon I."/>
            <person name="Hug L.A."/>
            <person name="Burstein D."/>
            <person name="Emerson J.B."/>
            <person name="Thomas B.C."/>
            <person name="Banfield J.F."/>
        </authorList>
    </citation>
    <scope>NUCLEOTIDE SEQUENCE [LARGE SCALE GENOMIC DNA]</scope>
    <source>
        <strain evidence="1">CG2_30_54_11</strain>
    </source>
</reference>
<organism evidence="1 2">
    <name type="scientific">Candidatus Wirthbacteria bacterium CG2_30_54_11</name>
    <dbReference type="NCBI Taxonomy" id="1817892"/>
    <lineage>
        <taxon>Bacteria</taxon>
        <taxon>Candidatus Wirthbacteria</taxon>
    </lineage>
</organism>
<dbReference type="AlphaFoldDB" id="A0A1J5IGF6"/>
<sequence>MNILLIGTEEANTKITSQLIKEAIEGVEIYCADNVSTALRLWNAAPGRKFSRVLITSELPKTGMGIDDLFSDDLVARTGAEAKTCLRFDELAMACRMWTTGDGDPIELMYDHGHDAWLTTHRAELVPLKWPELIGLWAVDPELVRETWGKAVRESDESIDGRSIDGRLITQEVFLNIPDAIKKFQEGNRRDGRDDITRDVPK</sequence>
<evidence type="ECO:0000313" key="2">
    <source>
        <dbReference type="Proteomes" id="UP000183245"/>
    </source>
</evidence>
<evidence type="ECO:0000313" key="1">
    <source>
        <dbReference type="EMBL" id="OIP96149.1"/>
    </source>
</evidence>
<gene>
    <name evidence="1" type="ORF">AUK40_05300</name>
</gene>
<name>A0A1J5IGF6_9BACT</name>
<dbReference type="EMBL" id="MNZT01000093">
    <property type="protein sequence ID" value="OIP96149.1"/>
    <property type="molecule type" value="Genomic_DNA"/>
</dbReference>
<dbReference type="Proteomes" id="UP000183245">
    <property type="component" value="Unassembled WGS sequence"/>
</dbReference>
<accession>A0A1J5IGF6</accession>
<protein>
    <submittedName>
        <fullName evidence="1">Uncharacterized protein</fullName>
    </submittedName>
</protein>
<comment type="caution">
    <text evidence="1">The sequence shown here is derived from an EMBL/GenBank/DDBJ whole genome shotgun (WGS) entry which is preliminary data.</text>
</comment>
<proteinExistence type="predicted"/>